<feature type="compositionally biased region" description="Low complexity" evidence="1">
    <location>
        <begin position="57"/>
        <end position="75"/>
    </location>
</feature>
<organism evidence="2 3">
    <name type="scientific">Protopolystoma xenopodis</name>
    <dbReference type="NCBI Taxonomy" id="117903"/>
    <lineage>
        <taxon>Eukaryota</taxon>
        <taxon>Metazoa</taxon>
        <taxon>Spiralia</taxon>
        <taxon>Lophotrochozoa</taxon>
        <taxon>Platyhelminthes</taxon>
        <taxon>Monogenea</taxon>
        <taxon>Polyopisthocotylea</taxon>
        <taxon>Polystomatidea</taxon>
        <taxon>Polystomatidae</taxon>
        <taxon>Protopolystoma</taxon>
    </lineage>
</organism>
<feature type="region of interest" description="Disordered" evidence="1">
    <location>
        <begin position="38"/>
        <end position="80"/>
    </location>
</feature>
<proteinExistence type="predicted"/>
<protein>
    <submittedName>
        <fullName evidence="2">Uncharacterized protein</fullName>
    </submittedName>
</protein>
<dbReference type="EMBL" id="CAAALY010284448">
    <property type="protein sequence ID" value="VEL43725.1"/>
    <property type="molecule type" value="Genomic_DNA"/>
</dbReference>
<sequence>MKLSDFHFISQLKSNFSYPSTDTPNVCSQKIISQATRFRGRRTNSSSHLISTPASNTYTSSLTSSIASSSPETRSLNQPASEASFPSLSCLADCLSDKAASQISLVSPLEDECQSGTSNRWDATDDVEADDSEKTNIVRISTEQQDMPDWLTACRSYVPPVCQGLQTVFEWPEDGIDGLKTAESVSQQKNRNGRGGRARGTCVEVRQYTRVRRQATEKTGTENKGQPTCEVVYPSKEIVGLVSRTKLSNPH</sequence>
<evidence type="ECO:0000256" key="1">
    <source>
        <dbReference type="SAM" id="MobiDB-lite"/>
    </source>
</evidence>
<keyword evidence="3" id="KW-1185">Reference proteome</keyword>
<feature type="compositionally biased region" description="Polar residues" evidence="1">
    <location>
        <begin position="43"/>
        <end position="56"/>
    </location>
</feature>
<dbReference type="Proteomes" id="UP000784294">
    <property type="component" value="Unassembled WGS sequence"/>
</dbReference>
<evidence type="ECO:0000313" key="3">
    <source>
        <dbReference type="Proteomes" id="UP000784294"/>
    </source>
</evidence>
<name>A0A3S5BDF9_9PLAT</name>
<reference evidence="2" key="1">
    <citation type="submission" date="2018-11" db="EMBL/GenBank/DDBJ databases">
        <authorList>
            <consortium name="Pathogen Informatics"/>
        </authorList>
    </citation>
    <scope>NUCLEOTIDE SEQUENCE</scope>
</reference>
<dbReference type="AlphaFoldDB" id="A0A3S5BDF9"/>
<comment type="caution">
    <text evidence="2">The sequence shown here is derived from an EMBL/GenBank/DDBJ whole genome shotgun (WGS) entry which is preliminary data.</text>
</comment>
<gene>
    <name evidence="2" type="ORF">PXEA_LOCUS37165</name>
</gene>
<evidence type="ECO:0000313" key="2">
    <source>
        <dbReference type="EMBL" id="VEL43725.1"/>
    </source>
</evidence>
<accession>A0A3S5BDF9</accession>